<feature type="region of interest" description="Disordered" evidence="1">
    <location>
        <begin position="187"/>
        <end position="216"/>
    </location>
</feature>
<evidence type="ECO:0000313" key="4">
    <source>
        <dbReference type="EMBL" id="CAE0470777.1"/>
    </source>
</evidence>
<feature type="compositionally biased region" description="Polar residues" evidence="1">
    <location>
        <begin position="102"/>
        <end position="111"/>
    </location>
</feature>
<feature type="domain" description="Calcineurin-like phosphoesterase" evidence="3">
    <location>
        <begin position="731"/>
        <end position="936"/>
    </location>
</feature>
<evidence type="ECO:0000256" key="1">
    <source>
        <dbReference type="SAM" id="MobiDB-lite"/>
    </source>
</evidence>
<keyword evidence="2" id="KW-0472">Membrane</keyword>
<feature type="compositionally biased region" description="Low complexity" evidence="1">
    <location>
        <begin position="60"/>
        <end position="69"/>
    </location>
</feature>
<feature type="compositionally biased region" description="Polar residues" evidence="1">
    <location>
        <begin position="651"/>
        <end position="662"/>
    </location>
</feature>
<feature type="compositionally biased region" description="Low complexity" evidence="1">
    <location>
        <begin position="359"/>
        <end position="368"/>
    </location>
</feature>
<feature type="compositionally biased region" description="Polar residues" evidence="1">
    <location>
        <begin position="1"/>
        <end position="10"/>
    </location>
</feature>
<feature type="region of interest" description="Disordered" evidence="1">
    <location>
        <begin position="622"/>
        <end position="664"/>
    </location>
</feature>
<dbReference type="CDD" id="cd00838">
    <property type="entry name" value="MPP_superfamily"/>
    <property type="match status" value="1"/>
</dbReference>
<feature type="compositionally biased region" description="Low complexity" evidence="1">
    <location>
        <begin position="640"/>
        <end position="650"/>
    </location>
</feature>
<dbReference type="Pfam" id="PF00149">
    <property type="entry name" value="Metallophos"/>
    <property type="match status" value="1"/>
</dbReference>
<dbReference type="Gene3D" id="3.60.21.10">
    <property type="match status" value="1"/>
</dbReference>
<feature type="region of interest" description="Disordered" evidence="1">
    <location>
        <begin position="1"/>
        <end position="156"/>
    </location>
</feature>
<feature type="compositionally biased region" description="Acidic residues" evidence="1">
    <location>
        <begin position="190"/>
        <end position="216"/>
    </location>
</feature>
<evidence type="ECO:0000256" key="2">
    <source>
        <dbReference type="SAM" id="Phobius"/>
    </source>
</evidence>
<accession>A0A7S3Q9W4</accession>
<gene>
    <name evidence="4" type="ORF">CDEB00056_LOCUS15630</name>
</gene>
<dbReference type="AlphaFoldDB" id="A0A7S3Q9W4"/>
<organism evidence="4">
    <name type="scientific">Chaetoceros debilis</name>
    <dbReference type="NCBI Taxonomy" id="122233"/>
    <lineage>
        <taxon>Eukaryota</taxon>
        <taxon>Sar</taxon>
        <taxon>Stramenopiles</taxon>
        <taxon>Ochrophyta</taxon>
        <taxon>Bacillariophyta</taxon>
        <taxon>Coscinodiscophyceae</taxon>
        <taxon>Chaetocerotophycidae</taxon>
        <taxon>Chaetocerotales</taxon>
        <taxon>Chaetocerotaceae</taxon>
        <taxon>Chaetoceros</taxon>
    </lineage>
</organism>
<feature type="compositionally biased region" description="Polar residues" evidence="1">
    <location>
        <begin position="24"/>
        <end position="54"/>
    </location>
</feature>
<evidence type="ECO:0000259" key="3">
    <source>
        <dbReference type="Pfam" id="PF00149"/>
    </source>
</evidence>
<feature type="compositionally biased region" description="Basic and acidic residues" evidence="1">
    <location>
        <begin position="11"/>
        <end position="21"/>
    </location>
</feature>
<feature type="compositionally biased region" description="Basic and acidic residues" evidence="1">
    <location>
        <begin position="395"/>
        <end position="404"/>
    </location>
</feature>
<protein>
    <recommendedName>
        <fullName evidence="3">Calcineurin-like phosphoesterase domain-containing protein</fullName>
    </recommendedName>
</protein>
<feature type="transmembrane region" description="Helical" evidence="2">
    <location>
        <begin position="691"/>
        <end position="712"/>
    </location>
</feature>
<dbReference type="GO" id="GO:0016787">
    <property type="term" value="F:hydrolase activity"/>
    <property type="evidence" value="ECO:0007669"/>
    <property type="project" value="InterPro"/>
</dbReference>
<keyword evidence="2" id="KW-0812">Transmembrane</keyword>
<dbReference type="InterPro" id="IPR029052">
    <property type="entry name" value="Metallo-depent_PP-like"/>
</dbReference>
<sequence length="989" mass="109013">MSTYRSTSNRNKNEEYEHDELMAPSSSLNHIGSNGYRNKAPNTMNTRAPTINLNSHSRRSLSSSLSDDGSVPDDEFMSSSSSTSGVRSRFNKGKGPPAASFVSPSNTSMTMSMAMDDIDTPMSSSTSRSISEHDNDDDSLGEVVNKKKKKSSRDRPWKKALEYDDMNTIDTDVNIIGVGGYAKANNNLISDDEEDDGADNDNNDHDDDDDDISYDEESLGLGFAPIAGTGSGVDVDDDITVSSRWSQTPSSPEEVQLAHVKAIGIAAKLAARNDDARDASTSMEESEELPYPNMDPSPVKRLTSRAVDHARVRMEALQMLELAERKPSDGYIVRGETTASATDAKVKVKSKAIVSPLLASSDSNSKSGSGKGKGKGVGQHLKNLRAKTSLRGSKSRYERVNGDMDHDDFELNPVPSPIGKLHDDSIMQDSPDASLPYPNPDVDMAMSPGDFEQQRNSNSKSASDDNKKSWSSRYSIDPHMRAVHGGLTSAQVLDRMDQDHYNNIHGQNTSAKGMFKTSPHEQDSRWNVTSGRNANEYNGRLWFAWVDTVKDGLYYAKDGVQKGIYVAKTKATDVYKNVAAVDFNFDDGKQTTLGAHRSADHSSPRQGVFTGVAMTRFLDRLSPKSREATSTGNGSGVDGSPGSRSRGGKSFNWSSMNIANRNHNGDGDGGDVHFSAHDDYVIERQQRRRKFLWALLLFVALVTLASVLGGTLGSRGDGIAAAVYYDVGEEIKFWVTSDIPYNKADETKLARELAELHPRDGDFLIHLGDINLAQVTLCPFSVYDDAANLLKQSPVPVIVLPGNNDWNDCPMPEASFEYWMDELNKFENHFPPENFNTVPAVNRQLAREENFAFLLKGVLFIGLNLVDGKVHDEREWLVRHQENVMWVEQQVSMYDESEYRAIVMLGHAGYTAKVGDFFWPVMDDLKAVNKPVLYLHASDGQGMISYNPVDDFVKFTAVRLEKGSRVTPTQVTVTAGPRPFHFDVSVEED</sequence>
<keyword evidence="2" id="KW-1133">Transmembrane helix</keyword>
<feature type="region of interest" description="Disordered" evidence="1">
    <location>
        <begin position="274"/>
        <end position="300"/>
    </location>
</feature>
<proteinExistence type="predicted"/>
<feature type="region of interest" description="Disordered" evidence="1">
    <location>
        <begin position="507"/>
        <end position="527"/>
    </location>
</feature>
<dbReference type="InterPro" id="IPR004843">
    <property type="entry name" value="Calcineurin-like_PHP"/>
</dbReference>
<dbReference type="EMBL" id="HBIO01020288">
    <property type="protein sequence ID" value="CAE0470777.1"/>
    <property type="molecule type" value="Transcribed_RNA"/>
</dbReference>
<dbReference type="SUPFAM" id="SSF56300">
    <property type="entry name" value="Metallo-dependent phosphatases"/>
    <property type="match status" value="1"/>
</dbReference>
<feature type="region of interest" description="Disordered" evidence="1">
    <location>
        <begin position="359"/>
        <end position="472"/>
    </location>
</feature>
<name>A0A7S3Q9W4_9STRA</name>
<reference evidence="4" key="1">
    <citation type="submission" date="2021-01" db="EMBL/GenBank/DDBJ databases">
        <authorList>
            <person name="Corre E."/>
            <person name="Pelletier E."/>
            <person name="Niang G."/>
            <person name="Scheremetjew M."/>
            <person name="Finn R."/>
            <person name="Kale V."/>
            <person name="Holt S."/>
            <person name="Cochrane G."/>
            <person name="Meng A."/>
            <person name="Brown T."/>
            <person name="Cohen L."/>
        </authorList>
    </citation>
    <scope>NUCLEOTIDE SEQUENCE</scope>
    <source>
        <strain evidence="4">MM31A-1</strain>
    </source>
</reference>